<dbReference type="PANTHER" id="PTHR46140:SF1">
    <property type="entry name" value="VACUOLAR TRANSPORTER CHAPERONE COMPLEX SUBUNIT 4-RELATED"/>
    <property type="match status" value="1"/>
</dbReference>
<gene>
    <name evidence="7" type="ORF">DUNSADRAFT_14229</name>
</gene>
<protein>
    <recommendedName>
        <fullName evidence="6">DUF202 domain-containing protein</fullName>
    </recommendedName>
</protein>
<evidence type="ECO:0000259" key="6">
    <source>
        <dbReference type="Pfam" id="PF02656"/>
    </source>
</evidence>
<feature type="transmembrane region" description="Helical" evidence="5">
    <location>
        <begin position="140"/>
        <end position="162"/>
    </location>
</feature>
<dbReference type="Proteomes" id="UP000815325">
    <property type="component" value="Unassembled WGS sequence"/>
</dbReference>
<keyword evidence="4 5" id="KW-0472">Membrane</keyword>
<evidence type="ECO:0000256" key="2">
    <source>
        <dbReference type="ARBA" id="ARBA00022692"/>
    </source>
</evidence>
<evidence type="ECO:0000256" key="1">
    <source>
        <dbReference type="ARBA" id="ARBA00004127"/>
    </source>
</evidence>
<keyword evidence="8" id="KW-1185">Reference proteome</keyword>
<dbReference type="PANTHER" id="PTHR46140">
    <property type="entry name" value="VACUOLAR TRANSPORTER CHAPERONE 1-RELATED"/>
    <property type="match status" value="1"/>
</dbReference>
<sequence length="166" mass="18928">MPPSQGASGSNSSGFMPKIPQWLSDKIHGTHFYTEGAEIQLPRKIPMRVEPKSYFALERTFLSWVSMAVTMGSVSSVLMNFTNPDAHGHQEQRISRRTIDVITCIYAPLGMVILAYALWTYEIRSRFMRKKQFGMLDERMGPTIIAGMVLVTLMVIFTLALYDYFY</sequence>
<evidence type="ECO:0000256" key="4">
    <source>
        <dbReference type="ARBA" id="ARBA00023136"/>
    </source>
</evidence>
<keyword evidence="2 5" id="KW-0812">Transmembrane</keyword>
<organism evidence="7 8">
    <name type="scientific">Dunaliella salina</name>
    <name type="common">Green alga</name>
    <name type="synonym">Protococcus salinus</name>
    <dbReference type="NCBI Taxonomy" id="3046"/>
    <lineage>
        <taxon>Eukaryota</taxon>
        <taxon>Viridiplantae</taxon>
        <taxon>Chlorophyta</taxon>
        <taxon>core chlorophytes</taxon>
        <taxon>Chlorophyceae</taxon>
        <taxon>CS clade</taxon>
        <taxon>Chlamydomonadales</taxon>
        <taxon>Dunaliellaceae</taxon>
        <taxon>Dunaliella</taxon>
    </lineage>
</organism>
<reference evidence="7" key="1">
    <citation type="submission" date="2017-08" db="EMBL/GenBank/DDBJ databases">
        <authorList>
            <person name="Polle J.E."/>
            <person name="Barry K."/>
            <person name="Cushman J."/>
            <person name="Schmutz J."/>
            <person name="Tran D."/>
            <person name="Hathwaick L.T."/>
            <person name="Yim W.C."/>
            <person name="Jenkins J."/>
            <person name="Mckie-Krisberg Z.M."/>
            <person name="Prochnik S."/>
            <person name="Lindquist E."/>
            <person name="Dockter R.B."/>
            <person name="Adam C."/>
            <person name="Molina H."/>
            <person name="Bunkerborg J."/>
            <person name="Jin E."/>
            <person name="Buchheim M."/>
            <person name="Magnuson J."/>
        </authorList>
    </citation>
    <scope>NUCLEOTIDE SEQUENCE</scope>
    <source>
        <strain evidence="7">CCAP 19/18</strain>
    </source>
</reference>
<evidence type="ECO:0000256" key="3">
    <source>
        <dbReference type="ARBA" id="ARBA00022989"/>
    </source>
</evidence>
<proteinExistence type="predicted"/>
<dbReference type="InterPro" id="IPR051572">
    <property type="entry name" value="VTC_Complex_Subunit"/>
</dbReference>
<comment type="caution">
    <text evidence="7">The sequence shown here is derived from an EMBL/GenBank/DDBJ whole genome shotgun (WGS) entry which is preliminary data.</text>
</comment>
<accession>A0ABQ7G7R9</accession>
<evidence type="ECO:0000313" key="8">
    <source>
        <dbReference type="Proteomes" id="UP000815325"/>
    </source>
</evidence>
<dbReference type="InterPro" id="IPR003807">
    <property type="entry name" value="DUF202"/>
</dbReference>
<evidence type="ECO:0000313" key="7">
    <source>
        <dbReference type="EMBL" id="KAF5830647.1"/>
    </source>
</evidence>
<evidence type="ECO:0000256" key="5">
    <source>
        <dbReference type="SAM" id="Phobius"/>
    </source>
</evidence>
<keyword evidence="3 5" id="KW-1133">Transmembrane helix</keyword>
<name>A0ABQ7G7R9_DUNSA</name>
<comment type="subcellular location">
    <subcellularLocation>
        <location evidence="1">Endomembrane system</location>
        <topology evidence="1">Multi-pass membrane protein</topology>
    </subcellularLocation>
</comment>
<feature type="transmembrane region" description="Helical" evidence="5">
    <location>
        <begin position="99"/>
        <end position="119"/>
    </location>
</feature>
<feature type="transmembrane region" description="Helical" evidence="5">
    <location>
        <begin position="61"/>
        <end position="79"/>
    </location>
</feature>
<feature type="domain" description="DUF202" evidence="6">
    <location>
        <begin position="52"/>
        <end position="126"/>
    </location>
</feature>
<dbReference type="EMBL" id="MU070020">
    <property type="protein sequence ID" value="KAF5830647.1"/>
    <property type="molecule type" value="Genomic_DNA"/>
</dbReference>
<dbReference type="Pfam" id="PF02656">
    <property type="entry name" value="DUF202"/>
    <property type="match status" value="1"/>
</dbReference>